<dbReference type="Pfam" id="PF05193">
    <property type="entry name" value="Peptidase_M16_C"/>
    <property type="match status" value="2"/>
</dbReference>
<dbReference type="GO" id="GO:0006508">
    <property type="term" value="P:proteolysis"/>
    <property type="evidence" value="ECO:0007669"/>
    <property type="project" value="InterPro"/>
</dbReference>
<dbReference type="InterPro" id="IPR011249">
    <property type="entry name" value="Metalloenz_LuxS/M16"/>
</dbReference>
<name>A0A7Z2VZZ8_9BURK</name>
<protein>
    <submittedName>
        <fullName evidence="2">Peptidase M16</fullName>
    </submittedName>
</protein>
<dbReference type="InterPro" id="IPR013578">
    <property type="entry name" value="Peptidase_M16C_assoc"/>
</dbReference>
<organism evidence="2 3">
    <name type="scientific">Massilia forsythiae</name>
    <dbReference type="NCBI Taxonomy" id="2728020"/>
    <lineage>
        <taxon>Bacteria</taxon>
        <taxon>Pseudomonadati</taxon>
        <taxon>Pseudomonadota</taxon>
        <taxon>Betaproteobacteria</taxon>
        <taxon>Burkholderiales</taxon>
        <taxon>Oxalobacteraceae</taxon>
        <taxon>Telluria group</taxon>
        <taxon>Massilia</taxon>
    </lineage>
</organism>
<dbReference type="GO" id="GO:0046872">
    <property type="term" value="F:metal ion binding"/>
    <property type="evidence" value="ECO:0007669"/>
    <property type="project" value="InterPro"/>
</dbReference>
<evidence type="ECO:0000313" key="2">
    <source>
        <dbReference type="EMBL" id="QJE02581.1"/>
    </source>
</evidence>
<gene>
    <name evidence="2" type="ORF">HH212_23295</name>
</gene>
<dbReference type="Pfam" id="PF00675">
    <property type="entry name" value="Peptidase_M16"/>
    <property type="match status" value="1"/>
</dbReference>
<evidence type="ECO:0000313" key="3">
    <source>
        <dbReference type="Proteomes" id="UP000502415"/>
    </source>
</evidence>
<dbReference type="EMBL" id="CP051685">
    <property type="protein sequence ID" value="QJE02581.1"/>
    <property type="molecule type" value="Genomic_DNA"/>
</dbReference>
<dbReference type="Gene3D" id="3.30.830.10">
    <property type="entry name" value="Metalloenzyme, LuxS/M16 peptidase-like"/>
    <property type="match status" value="4"/>
</dbReference>
<dbReference type="SUPFAM" id="SSF63411">
    <property type="entry name" value="LuxS/MPP-like metallohydrolase"/>
    <property type="match status" value="4"/>
</dbReference>
<reference evidence="2 3" key="1">
    <citation type="submission" date="2020-04" db="EMBL/GenBank/DDBJ databases">
        <title>Genome sequencing of novel species.</title>
        <authorList>
            <person name="Heo J."/>
            <person name="Kim S.-J."/>
            <person name="Kim J.-S."/>
            <person name="Hong S.-B."/>
            <person name="Kwon S.-W."/>
        </authorList>
    </citation>
    <scope>NUCLEOTIDE SEQUENCE [LARGE SCALE GENOMIC DNA]</scope>
    <source>
        <strain evidence="2 3">GN2-R2</strain>
    </source>
</reference>
<dbReference type="Pfam" id="PF08367">
    <property type="entry name" value="M16C_assoc"/>
    <property type="match status" value="1"/>
</dbReference>
<dbReference type="AlphaFoldDB" id="A0A7Z2VZZ8"/>
<feature type="domain" description="Peptidase M16C associated" evidence="1">
    <location>
        <begin position="452"/>
        <end position="695"/>
    </location>
</feature>
<dbReference type="PANTHER" id="PTHR43016">
    <property type="entry name" value="PRESEQUENCE PROTEASE"/>
    <property type="match status" value="1"/>
</dbReference>
<dbReference type="InterPro" id="IPR007863">
    <property type="entry name" value="Peptidase_M16_C"/>
</dbReference>
<dbReference type="KEGG" id="mfy:HH212_23295"/>
<dbReference type="RefSeq" id="WP_170204664.1">
    <property type="nucleotide sequence ID" value="NZ_CP051685.1"/>
</dbReference>
<proteinExistence type="predicted"/>
<keyword evidence="3" id="KW-1185">Reference proteome</keyword>
<accession>A0A7Z2VZZ8</accession>
<dbReference type="InterPro" id="IPR011765">
    <property type="entry name" value="Pept_M16_N"/>
</dbReference>
<dbReference type="PANTHER" id="PTHR43016:SF13">
    <property type="entry name" value="PRESEQUENCE PROTEASE, MITOCHONDRIAL"/>
    <property type="match status" value="1"/>
</dbReference>
<dbReference type="SMART" id="SM01264">
    <property type="entry name" value="M16C_associated"/>
    <property type="match status" value="1"/>
</dbReference>
<sequence>MHGFEHTGSHAVPALRATIEQYVDRRSGARHVHMATEAQESAFLAGFPTLLDTSDGRAHILEHLALSGSRRFPVRAPFFAMLRRSLATHMNARTHADRTAYLFASTDRRDFFNLLDVYLDACFHPTLDYLDFLQEGWRHVLEDGKLALRGVVLSEMQGAMADPMHALRHGVVAALFKGTGYAADPGGDPLAIPGLSHTMLRAFHARHYHPSQAVFMSAGRIAPAQIQERIAACVPALQAGRAERLLPALACAWTAARAQQLRIPAQDGQPGGHGLQLAWVLGETGDALGRCSAELLWAGLLGDAAAPLRAALEAAGFGRPARLAGLDTDMRQMVFHVGMEGLDAARVDDARRLILSTLERVAAAGVAEPVLRCALRDLRYRQRDTDGGGHTPFALRRLLQALPLALYGGDVLDGFDNAPALAVLDARVGDPGFFKGLVRALLDNPTRLDTHVVPDGAYFAARAAAQQQALAARQAALPGAERARIEADAAALAARQALAADKALLPRIRPGDIDARARPLPAVERLDGGAWVVEAATNGITHARVLYDVSHLPADDWPWLALYVRVLPELGVGARDFRAAAAWRRAAAPEFRVGIDTAAAQDGGLHIDIAFCAAGLEGDEAALADLLAASAAGVRFDETARLAFLVERAVRQRMEGVSGAGRDVAMLAACAPLSAARRFWNAVDGIDALPFHAALGRLCRTPDGMARLAARLAALHAQVTAAAPARLCIGSGAAARALARLLAAPDAFGAAPVRQAAAAPVPRQPAANLALLGGGQVNHCAMAWRAPGIAHPDAAPLAVAAELMTAWLHRSLRERGGAYGAHAQYDGDARVFALASVHDPRLAGTYADFMAALDTLAHGDLDPESIEEAIVGAIKALDRPLPPQREAIYAWQARRAGVTPALRQGWRAAVLACTAAQIGAAARTWLAPAAASRAAFVGAAGQDLAGMTALDLAAMAAAPTA</sequence>
<dbReference type="Proteomes" id="UP000502415">
    <property type="component" value="Chromosome"/>
</dbReference>
<evidence type="ECO:0000259" key="1">
    <source>
        <dbReference type="SMART" id="SM01264"/>
    </source>
</evidence>